<feature type="binding site" evidence="6">
    <location>
        <position position="17"/>
    </location>
    <ligand>
        <name>Fe cation</name>
        <dbReference type="ChEBI" id="CHEBI:24875"/>
        <label>1</label>
    </ligand>
</feature>
<evidence type="ECO:0000259" key="8">
    <source>
        <dbReference type="PROSITE" id="PS50905"/>
    </source>
</evidence>
<dbReference type="Proteomes" id="UP001144372">
    <property type="component" value="Unassembled WGS sequence"/>
</dbReference>
<evidence type="ECO:0000256" key="3">
    <source>
        <dbReference type="ARBA" id="ARBA00022723"/>
    </source>
</evidence>
<keyword evidence="5 6" id="KW-0408">Iron</keyword>
<dbReference type="EC" id="1.16.3.2" evidence="7"/>
<keyword evidence="3 6" id="KW-0479">Metal-binding</keyword>
<keyword evidence="4" id="KW-0560">Oxidoreductase</keyword>
<dbReference type="InterPro" id="IPR009078">
    <property type="entry name" value="Ferritin-like_SF"/>
</dbReference>
<keyword evidence="2 7" id="KW-0409">Iron storage</keyword>
<feature type="binding site" evidence="6">
    <location>
        <position position="53"/>
    </location>
    <ligand>
        <name>Fe cation</name>
        <dbReference type="ChEBI" id="CHEBI:24875"/>
        <label>1</label>
    </ligand>
</feature>
<dbReference type="InterPro" id="IPR009040">
    <property type="entry name" value="Ferritin-like_diiron"/>
</dbReference>
<keyword evidence="7" id="KW-0963">Cytoplasm</keyword>
<dbReference type="Pfam" id="PF00210">
    <property type="entry name" value="Ferritin"/>
    <property type="match status" value="1"/>
</dbReference>
<feature type="binding site" evidence="6">
    <location>
        <position position="94"/>
    </location>
    <ligand>
        <name>Fe cation</name>
        <dbReference type="ChEBI" id="CHEBI:24875"/>
        <label>1</label>
    </ligand>
</feature>
<dbReference type="InterPro" id="IPR001519">
    <property type="entry name" value="Ferritin"/>
</dbReference>
<keyword evidence="10" id="KW-1185">Reference proteome</keyword>
<comment type="catalytic activity">
    <reaction evidence="7">
        <text>4 Fe(2+) + O2 + 6 H2O = 4 iron(III) oxide-hydroxide + 12 H(+)</text>
        <dbReference type="Rhea" id="RHEA:11972"/>
        <dbReference type="ChEBI" id="CHEBI:15377"/>
        <dbReference type="ChEBI" id="CHEBI:15378"/>
        <dbReference type="ChEBI" id="CHEBI:15379"/>
        <dbReference type="ChEBI" id="CHEBI:29033"/>
        <dbReference type="ChEBI" id="CHEBI:78619"/>
        <dbReference type="EC" id="1.16.3.2"/>
    </reaction>
</comment>
<dbReference type="CDD" id="cd01055">
    <property type="entry name" value="Nonheme_Ferritin"/>
    <property type="match status" value="1"/>
</dbReference>
<evidence type="ECO:0000256" key="7">
    <source>
        <dbReference type="RuleBase" id="RU361145"/>
    </source>
</evidence>
<dbReference type="PROSITE" id="PS50905">
    <property type="entry name" value="FERRITIN_LIKE"/>
    <property type="match status" value="1"/>
</dbReference>
<dbReference type="InterPro" id="IPR041719">
    <property type="entry name" value="Ferritin_prok"/>
</dbReference>
<dbReference type="EMBL" id="BSDR01000001">
    <property type="protein sequence ID" value="GLI36366.1"/>
    <property type="molecule type" value="Genomic_DNA"/>
</dbReference>
<dbReference type="GO" id="GO:0004322">
    <property type="term" value="F:ferroxidase activity"/>
    <property type="evidence" value="ECO:0007669"/>
    <property type="project" value="TreeGrafter"/>
</dbReference>
<dbReference type="GO" id="GO:0008199">
    <property type="term" value="F:ferric iron binding"/>
    <property type="evidence" value="ECO:0007669"/>
    <property type="project" value="InterPro"/>
</dbReference>
<dbReference type="InterPro" id="IPR008331">
    <property type="entry name" value="Ferritin_DPS_dom"/>
</dbReference>
<name>A0A9W6FWV0_9BACT</name>
<dbReference type="SUPFAM" id="SSF47240">
    <property type="entry name" value="Ferritin-like"/>
    <property type="match status" value="1"/>
</dbReference>
<evidence type="ECO:0000313" key="10">
    <source>
        <dbReference type="Proteomes" id="UP001144372"/>
    </source>
</evidence>
<evidence type="ECO:0000313" key="9">
    <source>
        <dbReference type="EMBL" id="GLI36366.1"/>
    </source>
</evidence>
<dbReference type="RefSeq" id="WP_281796736.1">
    <property type="nucleotide sequence ID" value="NZ_BSDR01000001.1"/>
</dbReference>
<evidence type="ECO:0000256" key="4">
    <source>
        <dbReference type="ARBA" id="ARBA00023002"/>
    </source>
</evidence>
<dbReference type="FunFam" id="1.20.1260.10:FF:000001">
    <property type="entry name" value="Non-heme ferritin"/>
    <property type="match status" value="1"/>
</dbReference>
<dbReference type="GO" id="GO:0008198">
    <property type="term" value="F:ferrous iron binding"/>
    <property type="evidence" value="ECO:0007669"/>
    <property type="project" value="TreeGrafter"/>
</dbReference>
<comment type="function">
    <text evidence="7">Iron-storage protein.</text>
</comment>
<dbReference type="GO" id="GO:0005829">
    <property type="term" value="C:cytosol"/>
    <property type="evidence" value="ECO:0007669"/>
    <property type="project" value="TreeGrafter"/>
</dbReference>
<dbReference type="GO" id="GO:0042802">
    <property type="term" value="F:identical protein binding"/>
    <property type="evidence" value="ECO:0007669"/>
    <property type="project" value="UniProtKB-ARBA"/>
</dbReference>
<protein>
    <recommendedName>
        <fullName evidence="7">Ferritin</fullName>
        <ecNumber evidence="7">1.16.3.2</ecNumber>
    </recommendedName>
</protein>
<gene>
    <name evidence="9" type="ORF">DAMNIGENAA_37990</name>
</gene>
<comment type="similarity">
    <text evidence="1 7">Belongs to the ferritin family. Prokaryotic subfamily.</text>
</comment>
<dbReference type="InterPro" id="IPR012347">
    <property type="entry name" value="Ferritin-like"/>
</dbReference>
<feature type="binding site" evidence="6">
    <location>
        <position position="127"/>
    </location>
    <ligand>
        <name>Fe cation</name>
        <dbReference type="ChEBI" id="CHEBI:24875"/>
        <label>1</label>
    </ligand>
</feature>
<evidence type="ECO:0000256" key="5">
    <source>
        <dbReference type="ARBA" id="ARBA00023004"/>
    </source>
</evidence>
<accession>A0A9W6FWV0</accession>
<reference evidence="9" key="1">
    <citation type="submission" date="2022-12" db="EMBL/GenBank/DDBJ databases">
        <title>Reference genome sequencing for broad-spectrum identification of bacterial and archaeal isolates by mass spectrometry.</title>
        <authorList>
            <person name="Sekiguchi Y."/>
            <person name="Tourlousse D.M."/>
        </authorList>
    </citation>
    <scope>NUCLEOTIDE SEQUENCE</scope>
    <source>
        <strain evidence="9">ASRB1</strain>
    </source>
</reference>
<proteinExistence type="inferred from homology"/>
<organism evidence="9 10">
    <name type="scientific">Desulforhabdus amnigena</name>
    <dbReference type="NCBI Taxonomy" id="40218"/>
    <lineage>
        <taxon>Bacteria</taxon>
        <taxon>Pseudomonadati</taxon>
        <taxon>Thermodesulfobacteriota</taxon>
        <taxon>Syntrophobacteria</taxon>
        <taxon>Syntrophobacterales</taxon>
        <taxon>Syntrophobacteraceae</taxon>
        <taxon>Desulforhabdus</taxon>
    </lineage>
</organism>
<evidence type="ECO:0000256" key="2">
    <source>
        <dbReference type="ARBA" id="ARBA00022434"/>
    </source>
</evidence>
<dbReference type="AlphaFoldDB" id="A0A9W6FWV0"/>
<dbReference type="GO" id="GO:0006826">
    <property type="term" value="P:iron ion transport"/>
    <property type="evidence" value="ECO:0007669"/>
    <property type="project" value="InterPro"/>
</dbReference>
<evidence type="ECO:0000256" key="1">
    <source>
        <dbReference type="ARBA" id="ARBA00006950"/>
    </source>
</evidence>
<dbReference type="Gene3D" id="1.20.1260.10">
    <property type="match status" value="1"/>
</dbReference>
<comment type="subcellular location">
    <subcellularLocation>
        <location evidence="7">Cytoplasm</location>
    </subcellularLocation>
</comment>
<dbReference type="GO" id="GO:0006879">
    <property type="term" value="P:intracellular iron ion homeostasis"/>
    <property type="evidence" value="ECO:0007669"/>
    <property type="project" value="UniProtKB-KW"/>
</dbReference>
<dbReference type="PANTHER" id="PTHR11431:SF127">
    <property type="entry name" value="BACTERIAL NON-HEME FERRITIN"/>
    <property type="match status" value="1"/>
</dbReference>
<dbReference type="PANTHER" id="PTHR11431">
    <property type="entry name" value="FERRITIN"/>
    <property type="match status" value="1"/>
</dbReference>
<sequence>MLSERMEKALNEQVNAELYSAYLYLSMASYFRKINLNGFARWMEVQSLEEVTHAMKFYNFINERGEQTILKPLEGPPISWETPLAAFEDAYSHELKVTDLINNLVNLAIEEKDHATNNFLQWFVSEQVEEEASANEVVQKLLLVRDGQGSFFMLDQELGKRMFNIPVGTTIVAGVTA</sequence>
<evidence type="ECO:0000256" key="6">
    <source>
        <dbReference type="PIRSR" id="PIRSR601519-1"/>
    </source>
</evidence>
<feature type="binding site" evidence="6">
    <location>
        <position position="50"/>
    </location>
    <ligand>
        <name>Fe cation</name>
        <dbReference type="ChEBI" id="CHEBI:24875"/>
        <label>1</label>
    </ligand>
</feature>
<comment type="caution">
    <text evidence="9">The sequence shown here is derived from an EMBL/GenBank/DDBJ whole genome shotgun (WGS) entry which is preliminary data.</text>
</comment>
<feature type="domain" description="Ferritin-like diiron" evidence="8">
    <location>
        <begin position="1"/>
        <end position="145"/>
    </location>
</feature>